<feature type="transmembrane region" description="Helical" evidence="6">
    <location>
        <begin position="23"/>
        <end position="45"/>
    </location>
</feature>
<evidence type="ECO:0000313" key="9">
    <source>
        <dbReference type="Proteomes" id="UP001479436"/>
    </source>
</evidence>
<name>A0ABR2WGD2_9FUNG</name>
<dbReference type="PANTHER" id="PTHR12677">
    <property type="entry name" value="GOLGI APPARATUS MEMBRANE PROTEIN TVP38-RELATED"/>
    <property type="match status" value="1"/>
</dbReference>
<gene>
    <name evidence="8" type="ORF">K7432_015298</name>
</gene>
<feature type="domain" description="VTT" evidence="7">
    <location>
        <begin position="217"/>
        <end position="283"/>
    </location>
</feature>
<dbReference type="Proteomes" id="UP001479436">
    <property type="component" value="Unassembled WGS sequence"/>
</dbReference>
<feature type="transmembrane region" description="Helical" evidence="6">
    <location>
        <begin position="260"/>
        <end position="281"/>
    </location>
</feature>
<dbReference type="InterPro" id="IPR032816">
    <property type="entry name" value="VTT_dom"/>
</dbReference>
<dbReference type="EMBL" id="JASJQH010002031">
    <property type="protein sequence ID" value="KAK9760555.1"/>
    <property type="molecule type" value="Genomic_DNA"/>
</dbReference>
<evidence type="ECO:0000256" key="2">
    <source>
        <dbReference type="ARBA" id="ARBA00022475"/>
    </source>
</evidence>
<feature type="transmembrane region" description="Helical" evidence="6">
    <location>
        <begin position="302"/>
        <end position="320"/>
    </location>
</feature>
<evidence type="ECO:0000256" key="3">
    <source>
        <dbReference type="ARBA" id="ARBA00022692"/>
    </source>
</evidence>
<comment type="subcellular location">
    <subcellularLocation>
        <location evidence="1">Cell membrane</location>
        <topology evidence="1">Multi-pass membrane protein</topology>
    </subcellularLocation>
</comment>
<feature type="transmembrane region" description="Helical" evidence="6">
    <location>
        <begin position="89"/>
        <end position="113"/>
    </location>
</feature>
<keyword evidence="9" id="KW-1185">Reference proteome</keyword>
<evidence type="ECO:0000256" key="5">
    <source>
        <dbReference type="ARBA" id="ARBA00023136"/>
    </source>
</evidence>
<keyword evidence="3 6" id="KW-0812">Transmembrane</keyword>
<dbReference type="Pfam" id="PF09335">
    <property type="entry name" value="VTT_dom"/>
    <property type="match status" value="1"/>
</dbReference>
<evidence type="ECO:0000256" key="4">
    <source>
        <dbReference type="ARBA" id="ARBA00022989"/>
    </source>
</evidence>
<evidence type="ECO:0000256" key="6">
    <source>
        <dbReference type="SAM" id="Phobius"/>
    </source>
</evidence>
<keyword evidence="2" id="KW-1003">Cell membrane</keyword>
<keyword evidence="4 6" id="KW-1133">Transmembrane helix</keyword>
<comment type="caution">
    <text evidence="8">The sequence shown here is derived from an EMBL/GenBank/DDBJ whole genome shotgun (WGS) entry which is preliminary data.</text>
</comment>
<dbReference type="PANTHER" id="PTHR12677:SF59">
    <property type="entry name" value="GOLGI APPARATUS MEMBRANE PROTEIN TVP38-RELATED"/>
    <property type="match status" value="1"/>
</dbReference>
<evidence type="ECO:0000256" key="1">
    <source>
        <dbReference type="ARBA" id="ARBA00004651"/>
    </source>
</evidence>
<reference evidence="8 9" key="1">
    <citation type="submission" date="2023-04" db="EMBL/GenBank/DDBJ databases">
        <title>Genome of Basidiobolus ranarum AG-B5.</title>
        <authorList>
            <person name="Stajich J.E."/>
            <person name="Carter-House D."/>
            <person name="Gryganskyi A."/>
        </authorList>
    </citation>
    <scope>NUCLEOTIDE SEQUENCE [LARGE SCALE GENOMIC DNA]</scope>
    <source>
        <strain evidence="8 9">AG-B5</strain>
    </source>
</reference>
<feature type="transmembrane region" description="Helical" evidence="6">
    <location>
        <begin position="234"/>
        <end position="254"/>
    </location>
</feature>
<proteinExistence type="predicted"/>
<sequence>MRFIGKHSTVRTYINNHNQFFKWLFRGLLIVSLLGVLIPVGIYVPPYLQPFLHRMQLVPLGWLWVALAYIPLLMVFAPRSLVGGGVGFVFGPTLGFAIDIFGFTLATISIWVVCQGLKRIINVDNTSENAREVKDEEEDTDTDTDSVRLTHFKPSMERHNSDTSYASQTSNLSAFSLGSEDEMLIEEDPMEGTAASSQRIPNNELIVGQSFLGKAGKRLRVLSRLYERVGGWKLVLFANISPAFPVSLTSYILSFTTIPFYQYEIMTILSNIPYCLLYVMIGASARSWADLTSGEGQAWWQWLILAIGLASTIGFVTWLGRLTVKFSKELDEEEEVNLISAVEDDV</sequence>
<accession>A0ABR2WGD2</accession>
<evidence type="ECO:0000259" key="7">
    <source>
        <dbReference type="Pfam" id="PF09335"/>
    </source>
</evidence>
<feature type="transmembrane region" description="Helical" evidence="6">
    <location>
        <begin position="57"/>
        <end position="77"/>
    </location>
</feature>
<evidence type="ECO:0000313" key="8">
    <source>
        <dbReference type="EMBL" id="KAK9760555.1"/>
    </source>
</evidence>
<organism evidence="8 9">
    <name type="scientific">Basidiobolus ranarum</name>
    <dbReference type="NCBI Taxonomy" id="34480"/>
    <lineage>
        <taxon>Eukaryota</taxon>
        <taxon>Fungi</taxon>
        <taxon>Fungi incertae sedis</taxon>
        <taxon>Zoopagomycota</taxon>
        <taxon>Entomophthoromycotina</taxon>
        <taxon>Basidiobolomycetes</taxon>
        <taxon>Basidiobolales</taxon>
        <taxon>Basidiobolaceae</taxon>
        <taxon>Basidiobolus</taxon>
    </lineage>
</organism>
<keyword evidence="5 6" id="KW-0472">Membrane</keyword>
<dbReference type="InterPro" id="IPR015414">
    <property type="entry name" value="TMEM64"/>
</dbReference>
<protein>
    <recommendedName>
        <fullName evidence="7">VTT domain-containing protein</fullName>
    </recommendedName>
</protein>